<dbReference type="SUPFAM" id="SSF55961">
    <property type="entry name" value="Bet v1-like"/>
    <property type="match status" value="1"/>
</dbReference>
<proteinExistence type="predicted"/>
<sequence>MVDMPLNTYRFRSAWSLDCAPGQAFDVLADLGSYPHWWREVREARRIAERAAELRCRSLLPYDLVFEAHHNTEDRDAGLLRADLVGDLDGTASWRVLPGGRGTRLVYDQQVVVRKALLRGLAPVARPFFLLNHALMMRSGRRGLHAYVAGFLAGRRDRVAD</sequence>
<comment type="caution">
    <text evidence="1">The sequence shown here is derived from an EMBL/GenBank/DDBJ whole genome shotgun (WGS) entry which is preliminary data.</text>
</comment>
<reference evidence="2" key="1">
    <citation type="journal article" date="2019" name="Int. J. Syst. Evol. Microbiol.">
        <title>The Global Catalogue of Microorganisms (GCM) 10K type strain sequencing project: providing services to taxonomists for standard genome sequencing and annotation.</title>
        <authorList>
            <consortium name="The Broad Institute Genomics Platform"/>
            <consortium name="The Broad Institute Genome Sequencing Center for Infectious Disease"/>
            <person name="Wu L."/>
            <person name="Ma J."/>
        </authorList>
    </citation>
    <scope>NUCLEOTIDE SEQUENCE [LARGE SCALE GENOMIC DNA]</scope>
    <source>
        <strain evidence="2">KCTC 12848</strain>
    </source>
</reference>
<protein>
    <submittedName>
        <fullName evidence="1">SRPBCC family protein</fullName>
    </submittedName>
</protein>
<dbReference type="Gene3D" id="3.30.530.20">
    <property type="match status" value="1"/>
</dbReference>
<organism evidence="1 2">
    <name type="scientific">Saccharothrix xinjiangensis</name>
    <dbReference type="NCBI Taxonomy" id="204798"/>
    <lineage>
        <taxon>Bacteria</taxon>
        <taxon>Bacillati</taxon>
        <taxon>Actinomycetota</taxon>
        <taxon>Actinomycetes</taxon>
        <taxon>Pseudonocardiales</taxon>
        <taxon>Pseudonocardiaceae</taxon>
        <taxon>Saccharothrix</taxon>
    </lineage>
</organism>
<dbReference type="Proteomes" id="UP001595833">
    <property type="component" value="Unassembled WGS sequence"/>
</dbReference>
<keyword evidence="2" id="KW-1185">Reference proteome</keyword>
<dbReference type="InterPro" id="IPR019587">
    <property type="entry name" value="Polyketide_cyclase/dehydratase"/>
</dbReference>
<name>A0ABV9XQ93_9PSEU</name>
<dbReference type="RefSeq" id="WP_344035360.1">
    <property type="nucleotide sequence ID" value="NZ_BAAAKE010000002.1"/>
</dbReference>
<dbReference type="InterPro" id="IPR023393">
    <property type="entry name" value="START-like_dom_sf"/>
</dbReference>
<dbReference type="Pfam" id="PF10604">
    <property type="entry name" value="Polyketide_cyc2"/>
    <property type="match status" value="1"/>
</dbReference>
<gene>
    <name evidence="1" type="ORF">ACFPFM_00755</name>
</gene>
<dbReference type="EMBL" id="JBHSJB010000003">
    <property type="protein sequence ID" value="MFC5052276.1"/>
    <property type="molecule type" value="Genomic_DNA"/>
</dbReference>
<evidence type="ECO:0000313" key="1">
    <source>
        <dbReference type="EMBL" id="MFC5052276.1"/>
    </source>
</evidence>
<evidence type="ECO:0000313" key="2">
    <source>
        <dbReference type="Proteomes" id="UP001595833"/>
    </source>
</evidence>
<accession>A0ABV9XQ93</accession>